<keyword evidence="2" id="KW-1185">Reference proteome</keyword>
<accession>A0ACB8G186</accession>
<protein>
    <submittedName>
        <fullName evidence="1">Uncharacterized protein</fullName>
    </submittedName>
</protein>
<sequence>MVRQASPLINEMSKRDQNGHRFFWRPAAAAKKAPSERHAGGFPPAAASREARLYACLRRLRSAKGQAAGQDRKQRAQSTDCVRRQSGSGVHGRPTAATPGITPDDAGPLDGRDEILRDYKMKSLIADQNPFPF</sequence>
<comment type="caution">
    <text evidence="1">The sequence shown here is derived from an EMBL/GenBank/DDBJ whole genome shotgun (WGS) entry which is preliminary data.</text>
</comment>
<dbReference type="EMBL" id="CM037615">
    <property type="protein sequence ID" value="KAH8013366.1"/>
    <property type="molecule type" value="Genomic_DNA"/>
</dbReference>
<evidence type="ECO:0000313" key="2">
    <source>
        <dbReference type="Proteomes" id="UP000827872"/>
    </source>
</evidence>
<name>A0ACB8G186_9SAUR</name>
<evidence type="ECO:0000313" key="1">
    <source>
        <dbReference type="EMBL" id="KAH8013366.1"/>
    </source>
</evidence>
<dbReference type="Proteomes" id="UP000827872">
    <property type="component" value="Linkage Group LG02"/>
</dbReference>
<gene>
    <name evidence="1" type="ORF">K3G42_018115</name>
</gene>
<reference evidence="1" key="1">
    <citation type="submission" date="2021-08" db="EMBL/GenBank/DDBJ databases">
        <title>The first chromosome-level gecko genome reveals the dynamic sex chromosomes of Neotropical dwarf geckos (Sphaerodactylidae: Sphaerodactylus).</title>
        <authorList>
            <person name="Pinto B.J."/>
            <person name="Keating S.E."/>
            <person name="Gamble T."/>
        </authorList>
    </citation>
    <scope>NUCLEOTIDE SEQUENCE</scope>
    <source>
        <strain evidence="1">TG3544</strain>
    </source>
</reference>
<proteinExistence type="predicted"/>
<organism evidence="1 2">
    <name type="scientific">Sphaerodactylus townsendi</name>
    <dbReference type="NCBI Taxonomy" id="933632"/>
    <lineage>
        <taxon>Eukaryota</taxon>
        <taxon>Metazoa</taxon>
        <taxon>Chordata</taxon>
        <taxon>Craniata</taxon>
        <taxon>Vertebrata</taxon>
        <taxon>Euteleostomi</taxon>
        <taxon>Lepidosauria</taxon>
        <taxon>Squamata</taxon>
        <taxon>Bifurcata</taxon>
        <taxon>Gekkota</taxon>
        <taxon>Sphaerodactylidae</taxon>
        <taxon>Sphaerodactylus</taxon>
    </lineage>
</organism>